<protein>
    <submittedName>
        <fullName evidence="1">Uncharacterized protein</fullName>
    </submittedName>
</protein>
<accession>A0A6I5ZRI3</accession>
<sequence length="429" mass="48852">MNDVYLLPATLDLDTRIRSRIIADYERFGDSSLPQKVEEYILEQYGIDVSSRYGRFPIKNPFGKASGQLSTNLAQVTGDAQAGLGFVVLKTVIAQDQAGHSTMGQWKVAAPHMVVERIISRRGEEGWTVTWKGRGWEKSFAAYLDFMRDALQVGKQYGIPIVPSCKYHLPAAGEAYKEEEYQYTTRELLRVWQQVNPDLPMPLEKDFSPTLAGADVSKDRENILRWLSEVPARIKKWCQAGEIYLGLKLMNAMYGEDFQLEMLSRCLAEGDRPGADFLVCFNRLFDPERVFEGKQGVAYGGYDLSDRNLAVLTALRRRESGGSLQARDIPICATGNINSGRMMVEYALRSCLCGEIHTYFQLPANQYRMRKGSRTRKALHELFFHPDNGLVAVMAWLRERWGIGREEGIIRFTDIAAWYRRQPLFSQVK</sequence>
<dbReference type="EMBL" id="CP046244">
    <property type="protein sequence ID" value="QGP92041.1"/>
    <property type="molecule type" value="Genomic_DNA"/>
</dbReference>
<dbReference type="Proteomes" id="UP000425916">
    <property type="component" value="Chromosome"/>
</dbReference>
<proteinExistence type="predicted"/>
<dbReference type="SUPFAM" id="SSF51395">
    <property type="entry name" value="FMN-linked oxidoreductases"/>
    <property type="match status" value="1"/>
</dbReference>
<evidence type="ECO:0000313" key="2">
    <source>
        <dbReference type="Proteomes" id="UP000425916"/>
    </source>
</evidence>
<gene>
    <name evidence="1" type="ORF">MGLY_13970</name>
</gene>
<dbReference type="RefSeq" id="WP_156272661.1">
    <property type="nucleotide sequence ID" value="NZ_CP046244.1"/>
</dbReference>
<dbReference type="OrthoDB" id="2532974at2"/>
<reference evidence="1 2" key="1">
    <citation type="submission" date="2019-11" db="EMBL/GenBank/DDBJ databases">
        <title>Genome sequence of Moorella glycerini DSM11254.</title>
        <authorList>
            <person name="Poehlein A."/>
            <person name="Boeer T."/>
            <person name="Daniel R."/>
        </authorList>
    </citation>
    <scope>NUCLEOTIDE SEQUENCE [LARGE SCALE GENOMIC DNA]</scope>
    <source>
        <strain evidence="1 2">DSM 11254</strain>
    </source>
</reference>
<evidence type="ECO:0000313" key="1">
    <source>
        <dbReference type="EMBL" id="QGP92041.1"/>
    </source>
</evidence>
<name>A0A6I5ZRI3_9FIRM</name>
<dbReference type="Gene3D" id="3.20.20.70">
    <property type="entry name" value="Aldolase class I"/>
    <property type="match status" value="1"/>
</dbReference>
<dbReference type="AlphaFoldDB" id="A0A6I5ZRI3"/>
<keyword evidence="2" id="KW-1185">Reference proteome</keyword>
<dbReference type="InterPro" id="IPR013785">
    <property type="entry name" value="Aldolase_TIM"/>
</dbReference>
<organism evidence="1 2">
    <name type="scientific">Neomoorella glycerini</name>
    <dbReference type="NCBI Taxonomy" id="55779"/>
    <lineage>
        <taxon>Bacteria</taxon>
        <taxon>Bacillati</taxon>
        <taxon>Bacillota</taxon>
        <taxon>Clostridia</taxon>
        <taxon>Neomoorellales</taxon>
        <taxon>Neomoorellaceae</taxon>
        <taxon>Neomoorella</taxon>
    </lineage>
</organism>